<name>A0A1W1BGD2_9ZZZZ</name>
<feature type="domain" description="ATPase" evidence="1">
    <location>
        <begin position="2"/>
        <end position="212"/>
    </location>
</feature>
<dbReference type="Gene3D" id="3.40.50.300">
    <property type="entry name" value="P-loop containing nucleotide triphosphate hydrolases"/>
    <property type="match status" value="1"/>
</dbReference>
<organism evidence="2">
    <name type="scientific">hydrothermal vent metagenome</name>
    <dbReference type="NCBI Taxonomy" id="652676"/>
    <lineage>
        <taxon>unclassified sequences</taxon>
        <taxon>metagenomes</taxon>
        <taxon>ecological metagenomes</taxon>
    </lineage>
</organism>
<evidence type="ECO:0000259" key="1">
    <source>
        <dbReference type="Pfam" id="PF01637"/>
    </source>
</evidence>
<gene>
    <name evidence="2" type="ORF">MNB_SV-12-1610</name>
</gene>
<proteinExistence type="predicted"/>
<protein>
    <submittedName>
        <fullName evidence="2">Archaeal ATPase, fused to C-terminal DUF234 domain</fullName>
    </submittedName>
</protein>
<dbReference type="InterPro" id="IPR011579">
    <property type="entry name" value="ATPase_dom"/>
</dbReference>
<accession>A0A1W1BGD2</accession>
<dbReference type="PANTHER" id="PTHR34704">
    <property type="entry name" value="ATPASE"/>
    <property type="match status" value="1"/>
</dbReference>
<reference evidence="2" key="1">
    <citation type="submission" date="2016-10" db="EMBL/GenBank/DDBJ databases">
        <authorList>
            <person name="de Groot N.N."/>
        </authorList>
    </citation>
    <scope>NUCLEOTIDE SEQUENCE</scope>
</reference>
<dbReference type="AlphaFoldDB" id="A0A1W1BGD2"/>
<dbReference type="SUPFAM" id="SSF46785">
    <property type="entry name" value="Winged helix' DNA-binding domain"/>
    <property type="match status" value="1"/>
</dbReference>
<dbReference type="GO" id="GO:0005524">
    <property type="term" value="F:ATP binding"/>
    <property type="evidence" value="ECO:0007669"/>
    <property type="project" value="InterPro"/>
</dbReference>
<sequence length="473" mass="56210">MFVAREEELSILKNLLYQKTSSFMVIYGRRRIGKTETIRHFIKENNLSAIEITGVYGANKSSQINSFIRKIERASKSKITQKPKEWQEVFFLLEDYIETISDRKKVIFLDEFPWLDTHKSNFLTAFSEFWNDFCTRRNDILLIVCGSATSYMINKIVRNKKTLHNRVTHKINMQPFKLKAVSKLLEIKGCRYSPKSIVDTYMVLGGVAKYINDMDCRKQQLENIDFQCFNKNGLLIYEYQEIYESLFKNSEWHYKVMTLLSKKWSGYIQKEIAKKLNTSASVIKDVLEELELSGFLTSVPKFGQKSREKIYRATDAFSYFYNKWMVNHQNIKWQNIALSQPYKVWSGFAFENICHIHIDEIKQALGVSGINTQLHYWNYIAQNQEEKGTQIDMLLEYIDGSKNIDIIECKYYDDFFTITKKYYKELRNKIDVFNRQTKYRYNIRLIFVTTFGVNKNEYYNELVHRDVVIDEIF</sequence>
<dbReference type="InterPro" id="IPR027417">
    <property type="entry name" value="P-loop_NTPase"/>
</dbReference>
<dbReference type="Pfam" id="PF01637">
    <property type="entry name" value="ATPase_2"/>
    <property type="match status" value="1"/>
</dbReference>
<dbReference type="SUPFAM" id="SSF52540">
    <property type="entry name" value="P-loop containing nucleoside triphosphate hydrolases"/>
    <property type="match status" value="1"/>
</dbReference>
<dbReference type="InterPro" id="IPR036390">
    <property type="entry name" value="WH_DNA-bd_sf"/>
</dbReference>
<dbReference type="EMBL" id="FPHE01000034">
    <property type="protein sequence ID" value="SFV52604.1"/>
    <property type="molecule type" value="Genomic_DNA"/>
</dbReference>
<dbReference type="PANTHER" id="PTHR34704:SF1">
    <property type="entry name" value="ATPASE"/>
    <property type="match status" value="1"/>
</dbReference>
<evidence type="ECO:0000313" key="2">
    <source>
        <dbReference type="EMBL" id="SFV52604.1"/>
    </source>
</evidence>